<organism evidence="1 2">
    <name type="scientific">Streptomyces phaeolivaceus</name>
    <dbReference type="NCBI Taxonomy" id="2653200"/>
    <lineage>
        <taxon>Bacteria</taxon>
        <taxon>Bacillati</taxon>
        <taxon>Actinomycetota</taxon>
        <taxon>Actinomycetes</taxon>
        <taxon>Kitasatosporales</taxon>
        <taxon>Streptomycetaceae</taxon>
        <taxon>Streptomyces</taxon>
    </lineage>
</organism>
<name>A0A5P8K5T6_9ACTN</name>
<evidence type="ECO:0000313" key="1">
    <source>
        <dbReference type="EMBL" id="QFQ97909.1"/>
    </source>
</evidence>
<keyword evidence="2" id="KW-1185">Reference proteome</keyword>
<proteinExistence type="predicted"/>
<sequence>MDRKGQARLEARADAILNEAGEEKCEDWPQPWRNSSETEHERIAAAHTGVFPLLVAALLCSAPSYEPNTQVFSELMEKAPGADTVDEGVDLVAAGGFQLSGKEQPKREVWERCRWSGCGVALYSPDRPRKRGNPRKYCDIHKKKARARTQARRSKKIWVGKHRNLSYIEEHPSPVAEWFRPLLEDCYQANRDYWLPLNLPGRM</sequence>
<evidence type="ECO:0000313" key="2">
    <source>
        <dbReference type="Proteomes" id="UP000327294"/>
    </source>
</evidence>
<accession>A0A5P8K5T6</accession>
<dbReference type="Proteomes" id="UP000327294">
    <property type="component" value="Chromosome"/>
</dbReference>
<dbReference type="RefSeq" id="WP_152169385.1">
    <property type="nucleotide sequence ID" value="NZ_CP045096.1"/>
</dbReference>
<reference evidence="1 2" key="1">
    <citation type="submission" date="2019-10" db="EMBL/GenBank/DDBJ databases">
        <title>Streptomyces sp. strain GY16 isolated from leaves of Broussonetia papyrifera.</title>
        <authorList>
            <person name="Mo P."/>
        </authorList>
    </citation>
    <scope>NUCLEOTIDE SEQUENCE [LARGE SCALE GENOMIC DNA]</scope>
    <source>
        <strain evidence="1 2">GY16</strain>
    </source>
</reference>
<dbReference type="EMBL" id="CP045096">
    <property type="protein sequence ID" value="QFQ97909.1"/>
    <property type="molecule type" value="Genomic_DNA"/>
</dbReference>
<dbReference type="KEGG" id="sphv:F9278_18685"/>
<gene>
    <name evidence="1" type="ORF">F9278_18685</name>
</gene>
<protein>
    <submittedName>
        <fullName evidence="1">Uncharacterized protein</fullName>
    </submittedName>
</protein>
<dbReference type="AlphaFoldDB" id="A0A5P8K5T6"/>